<evidence type="ECO:0000313" key="7">
    <source>
        <dbReference type="Proteomes" id="UP000231070"/>
    </source>
</evidence>
<accession>A0A2G9WRX1</accession>
<keyword evidence="3" id="KW-0238">DNA-binding</keyword>
<reference evidence="6 7" key="1">
    <citation type="submission" date="2017-08" db="EMBL/GenBank/DDBJ databases">
        <title>Pleomorphomonas carboxidotrophicus sp. nov., a new mesophilic hydrogenogenic carboxidotroph.</title>
        <authorList>
            <person name="Esquivel-Elizondo S."/>
            <person name="Krajmalnik-Brown R."/>
            <person name="Maldonado J."/>
        </authorList>
    </citation>
    <scope>NUCLEOTIDE SEQUENCE [LARGE SCALE GENOMIC DNA]</scope>
    <source>
        <strain evidence="6 7">SVCO-16</strain>
    </source>
</reference>
<dbReference type="PANTHER" id="PTHR30537">
    <property type="entry name" value="HTH-TYPE TRANSCRIPTIONAL REGULATOR"/>
    <property type="match status" value="1"/>
</dbReference>
<dbReference type="GO" id="GO:0003700">
    <property type="term" value="F:DNA-binding transcription factor activity"/>
    <property type="evidence" value="ECO:0007669"/>
    <property type="project" value="InterPro"/>
</dbReference>
<dbReference type="CDD" id="cd08422">
    <property type="entry name" value="PBP2_CrgA_like"/>
    <property type="match status" value="1"/>
</dbReference>
<dbReference type="FunFam" id="1.10.10.10:FF:000001">
    <property type="entry name" value="LysR family transcriptional regulator"/>
    <property type="match status" value="1"/>
</dbReference>
<feature type="domain" description="HTH lysR-type" evidence="5">
    <location>
        <begin position="1"/>
        <end position="59"/>
    </location>
</feature>
<comment type="caution">
    <text evidence="6">The sequence shown here is derived from an EMBL/GenBank/DDBJ whole genome shotgun (WGS) entry which is preliminary data.</text>
</comment>
<dbReference type="InterPro" id="IPR036390">
    <property type="entry name" value="WH_DNA-bd_sf"/>
</dbReference>
<dbReference type="Gene3D" id="3.40.190.290">
    <property type="match status" value="1"/>
</dbReference>
<dbReference type="Proteomes" id="UP000231070">
    <property type="component" value="Unassembled WGS sequence"/>
</dbReference>
<dbReference type="OrthoDB" id="9813056at2"/>
<proteinExistence type="inferred from homology"/>
<keyword evidence="7" id="KW-1185">Reference proteome</keyword>
<protein>
    <recommendedName>
        <fullName evidence="5">HTH lysR-type domain-containing protein</fullName>
    </recommendedName>
</protein>
<name>A0A2G9WRX1_9HYPH</name>
<dbReference type="InterPro" id="IPR058163">
    <property type="entry name" value="LysR-type_TF_proteobact-type"/>
</dbReference>
<dbReference type="EMBL" id="NQVN01000018">
    <property type="protein sequence ID" value="PIO97395.1"/>
    <property type="molecule type" value="Genomic_DNA"/>
</dbReference>
<evidence type="ECO:0000256" key="1">
    <source>
        <dbReference type="ARBA" id="ARBA00009437"/>
    </source>
</evidence>
<dbReference type="RefSeq" id="WP_100082353.1">
    <property type="nucleotide sequence ID" value="NZ_NQVN01000018.1"/>
</dbReference>
<dbReference type="SUPFAM" id="SSF53850">
    <property type="entry name" value="Periplasmic binding protein-like II"/>
    <property type="match status" value="1"/>
</dbReference>
<dbReference type="PANTHER" id="PTHR30537:SF5">
    <property type="entry name" value="HTH-TYPE TRANSCRIPTIONAL ACTIVATOR TTDR-RELATED"/>
    <property type="match status" value="1"/>
</dbReference>
<gene>
    <name evidence="6" type="ORF">CJ014_20435</name>
</gene>
<evidence type="ECO:0000256" key="2">
    <source>
        <dbReference type="ARBA" id="ARBA00023015"/>
    </source>
</evidence>
<dbReference type="Pfam" id="PF00126">
    <property type="entry name" value="HTH_1"/>
    <property type="match status" value="1"/>
</dbReference>
<dbReference type="AlphaFoldDB" id="A0A2G9WRX1"/>
<dbReference type="Gene3D" id="1.10.10.10">
    <property type="entry name" value="Winged helix-like DNA-binding domain superfamily/Winged helix DNA-binding domain"/>
    <property type="match status" value="1"/>
</dbReference>
<evidence type="ECO:0000259" key="5">
    <source>
        <dbReference type="PROSITE" id="PS50931"/>
    </source>
</evidence>
<comment type="similarity">
    <text evidence="1">Belongs to the LysR transcriptional regulatory family.</text>
</comment>
<dbReference type="InterPro" id="IPR036388">
    <property type="entry name" value="WH-like_DNA-bd_sf"/>
</dbReference>
<dbReference type="InterPro" id="IPR005119">
    <property type="entry name" value="LysR_subst-bd"/>
</dbReference>
<evidence type="ECO:0000256" key="3">
    <source>
        <dbReference type="ARBA" id="ARBA00023125"/>
    </source>
</evidence>
<evidence type="ECO:0000313" key="6">
    <source>
        <dbReference type="EMBL" id="PIO97395.1"/>
    </source>
</evidence>
<dbReference type="GO" id="GO:0006351">
    <property type="term" value="P:DNA-templated transcription"/>
    <property type="evidence" value="ECO:0007669"/>
    <property type="project" value="TreeGrafter"/>
</dbReference>
<dbReference type="InterPro" id="IPR000847">
    <property type="entry name" value="LysR_HTH_N"/>
</dbReference>
<dbReference type="GO" id="GO:0043565">
    <property type="term" value="F:sequence-specific DNA binding"/>
    <property type="evidence" value="ECO:0007669"/>
    <property type="project" value="TreeGrafter"/>
</dbReference>
<dbReference type="SUPFAM" id="SSF46785">
    <property type="entry name" value="Winged helix' DNA-binding domain"/>
    <property type="match status" value="1"/>
</dbReference>
<keyword evidence="4" id="KW-0804">Transcription</keyword>
<sequence>MDIVRSMEAFVALAAAGSFVAVADKQGTSTAAVSRQIAALEAHLGVRLLHRTTRRLSLTEAGGQFLERAEQILADLREAEAVVGRQAANPVGLLRVSAPLSFGITVLGALLPEFRRRFPGLRLDIDLSDRVADLAHDGVDVAIRIARAPSPNLIARRIAPIPILTCASPGYLKARGHPAHPSDLSAHETLSYSYLSSGDTWTFRNAAGDTAAVRIRPNVHATNGDLLRRMAVEDAGIIVQPDFIVSDDLATGRLVQILPDWTLGTFGLYAVYLSRRQLSAKVRVFIDYLVEVLGRDCG</sequence>
<evidence type="ECO:0000256" key="4">
    <source>
        <dbReference type="ARBA" id="ARBA00023163"/>
    </source>
</evidence>
<dbReference type="Pfam" id="PF03466">
    <property type="entry name" value="LysR_substrate"/>
    <property type="match status" value="1"/>
</dbReference>
<organism evidence="6 7">
    <name type="scientific">Pleomorphomonas carboxyditropha</name>
    <dbReference type="NCBI Taxonomy" id="2023338"/>
    <lineage>
        <taxon>Bacteria</taxon>
        <taxon>Pseudomonadati</taxon>
        <taxon>Pseudomonadota</taxon>
        <taxon>Alphaproteobacteria</taxon>
        <taxon>Hyphomicrobiales</taxon>
        <taxon>Pleomorphomonadaceae</taxon>
        <taxon>Pleomorphomonas</taxon>
    </lineage>
</organism>
<keyword evidence="2" id="KW-0805">Transcription regulation</keyword>
<dbReference type="PROSITE" id="PS50931">
    <property type="entry name" value="HTH_LYSR"/>
    <property type="match status" value="1"/>
</dbReference>
<dbReference type="FunFam" id="3.40.190.290:FF:000001">
    <property type="entry name" value="Transcriptional regulator, LysR family"/>
    <property type="match status" value="1"/>
</dbReference>